<dbReference type="GO" id="GO:0009225">
    <property type="term" value="P:nucleotide-sugar metabolic process"/>
    <property type="evidence" value="ECO:0007669"/>
    <property type="project" value="InterPro"/>
</dbReference>
<evidence type="ECO:0000256" key="7">
    <source>
        <dbReference type="ARBA" id="ARBA00023239"/>
    </source>
</evidence>
<dbReference type="CDD" id="cd05246">
    <property type="entry name" value="dTDP_GD_SDR_e"/>
    <property type="match status" value="1"/>
</dbReference>
<name>A0A7K3M0T4_9ACTN</name>
<keyword evidence="7 8" id="KW-0456">Lyase</keyword>
<keyword evidence="11" id="KW-1185">Reference proteome</keyword>
<keyword evidence="6" id="KW-0520">NAD</keyword>
<comment type="similarity">
    <text evidence="3 8">Belongs to the NAD(P)-dependent epimerase/dehydratase family. dTDP-glucose dehydratase subfamily.</text>
</comment>
<dbReference type="GO" id="GO:0008460">
    <property type="term" value="F:dTDP-glucose 4,6-dehydratase activity"/>
    <property type="evidence" value="ECO:0007669"/>
    <property type="project" value="UniProtKB-EC"/>
</dbReference>
<accession>A0A7K3M0T4</accession>
<dbReference type="AlphaFoldDB" id="A0A7K3M0T4"/>
<evidence type="ECO:0000259" key="9">
    <source>
        <dbReference type="Pfam" id="PF16363"/>
    </source>
</evidence>
<dbReference type="InterPro" id="IPR016040">
    <property type="entry name" value="NAD(P)-bd_dom"/>
</dbReference>
<comment type="catalytic activity">
    <reaction evidence="1 8">
        <text>dTDP-alpha-D-glucose = dTDP-4-dehydro-6-deoxy-alpha-D-glucose + H2O</text>
        <dbReference type="Rhea" id="RHEA:17221"/>
        <dbReference type="ChEBI" id="CHEBI:15377"/>
        <dbReference type="ChEBI" id="CHEBI:57477"/>
        <dbReference type="ChEBI" id="CHEBI:57649"/>
        <dbReference type="EC" id="4.2.1.46"/>
    </reaction>
</comment>
<evidence type="ECO:0000256" key="6">
    <source>
        <dbReference type="ARBA" id="ARBA00023027"/>
    </source>
</evidence>
<dbReference type="InterPro" id="IPR020904">
    <property type="entry name" value="Sc_DH/Rdtase_CS"/>
</dbReference>
<dbReference type="EC" id="4.2.1.46" evidence="4 8"/>
<evidence type="ECO:0000313" key="10">
    <source>
        <dbReference type="EMBL" id="NDL56889.1"/>
    </source>
</evidence>
<dbReference type="EMBL" id="WLZY01000002">
    <property type="protein sequence ID" value="NDL56889.1"/>
    <property type="molecule type" value="Genomic_DNA"/>
</dbReference>
<dbReference type="SUPFAM" id="SSF51735">
    <property type="entry name" value="NAD(P)-binding Rossmann-fold domains"/>
    <property type="match status" value="1"/>
</dbReference>
<dbReference type="PANTHER" id="PTHR43000">
    <property type="entry name" value="DTDP-D-GLUCOSE 4,6-DEHYDRATASE-RELATED"/>
    <property type="match status" value="1"/>
</dbReference>
<dbReference type="InterPro" id="IPR005888">
    <property type="entry name" value="dTDP_Gluc_deHydtase"/>
</dbReference>
<dbReference type="InterPro" id="IPR036291">
    <property type="entry name" value="NAD(P)-bd_dom_sf"/>
</dbReference>
<reference evidence="10 11" key="1">
    <citation type="submission" date="2019-11" db="EMBL/GenBank/DDBJ databases">
        <authorList>
            <person name="Li X.-J."/>
            <person name="Feng X.-M."/>
        </authorList>
    </citation>
    <scope>NUCLEOTIDE SEQUENCE [LARGE SCALE GENOMIC DNA]</scope>
    <source>
        <strain evidence="10 11">XMNu-373</strain>
    </source>
</reference>
<protein>
    <recommendedName>
        <fullName evidence="5 8">dTDP-glucose 4,6-dehydratase</fullName>
        <ecNumber evidence="4 8">4.2.1.46</ecNumber>
    </recommendedName>
</protein>
<evidence type="ECO:0000313" key="11">
    <source>
        <dbReference type="Proteomes" id="UP000460435"/>
    </source>
</evidence>
<dbReference type="Proteomes" id="UP000460435">
    <property type="component" value="Unassembled WGS sequence"/>
</dbReference>
<comment type="caution">
    <text evidence="10">The sequence shown here is derived from an EMBL/GenBank/DDBJ whole genome shotgun (WGS) entry which is preliminary data.</text>
</comment>
<organism evidence="10 11">
    <name type="scientific">Phytoactinopolyspora mesophila</name>
    <dbReference type="NCBI Taxonomy" id="2650750"/>
    <lineage>
        <taxon>Bacteria</taxon>
        <taxon>Bacillati</taxon>
        <taxon>Actinomycetota</taxon>
        <taxon>Actinomycetes</taxon>
        <taxon>Jiangellales</taxon>
        <taxon>Jiangellaceae</taxon>
        <taxon>Phytoactinopolyspora</taxon>
    </lineage>
</organism>
<evidence type="ECO:0000256" key="5">
    <source>
        <dbReference type="ARBA" id="ARBA00016977"/>
    </source>
</evidence>
<dbReference type="NCBIfam" id="TIGR01181">
    <property type="entry name" value="dTDP_gluc_dehyt"/>
    <property type="match status" value="1"/>
</dbReference>
<evidence type="ECO:0000256" key="2">
    <source>
        <dbReference type="ARBA" id="ARBA00001911"/>
    </source>
</evidence>
<evidence type="ECO:0000256" key="8">
    <source>
        <dbReference type="RuleBase" id="RU004473"/>
    </source>
</evidence>
<dbReference type="Gene3D" id="3.40.50.720">
    <property type="entry name" value="NAD(P)-binding Rossmann-like Domain"/>
    <property type="match status" value="1"/>
</dbReference>
<evidence type="ECO:0000256" key="1">
    <source>
        <dbReference type="ARBA" id="ARBA00001539"/>
    </source>
</evidence>
<comment type="cofactor">
    <cofactor evidence="2 8">
        <name>NAD(+)</name>
        <dbReference type="ChEBI" id="CHEBI:57540"/>
    </cofactor>
</comment>
<evidence type="ECO:0000256" key="3">
    <source>
        <dbReference type="ARBA" id="ARBA00008178"/>
    </source>
</evidence>
<dbReference type="RefSeq" id="WP_162449588.1">
    <property type="nucleotide sequence ID" value="NZ_WLZY01000002.1"/>
</dbReference>
<dbReference type="PROSITE" id="PS00061">
    <property type="entry name" value="ADH_SHORT"/>
    <property type="match status" value="1"/>
</dbReference>
<dbReference type="Pfam" id="PF16363">
    <property type="entry name" value="GDP_Man_Dehyd"/>
    <property type="match status" value="1"/>
</dbReference>
<proteinExistence type="inferred from homology"/>
<gene>
    <name evidence="10" type="primary">rfbB</name>
    <name evidence="10" type="ORF">F7O44_07370</name>
</gene>
<feature type="domain" description="NAD(P)-binding" evidence="9">
    <location>
        <begin position="4"/>
        <end position="304"/>
    </location>
</feature>
<sequence>MRIFVAGGAGFVGSHFVRQLLADAYPALGRAHVLVLDKLTYAGNLANLEAVADHPRLDFVQGDVCDSALVTSLMRDVALTVNFAAETHVDRSIHDAEAFVRTNVLGAQTLFRCAVEAGVRRLVHISTDEVYGSIEVGSWPEDHQLAPNSPYAASKAAADMLALAYHRTHGLDVRVTRCSNNYGPYQYPEKIIPLFVSNLLDGLTVPLYGDGRNLRDWVHVDDHCRAIALVADRGRAGHIYNVGGGTELSNVDLVEHLLGLLGRDWSAVRRVADRPGHDRRYSVDTKKIAALGFHPHVDFREGLAATVRWYRENRAWWEPLKALVQREPAPLHF</sequence>
<evidence type="ECO:0000256" key="4">
    <source>
        <dbReference type="ARBA" id="ARBA00011990"/>
    </source>
</evidence>
<dbReference type="Gene3D" id="3.90.25.10">
    <property type="entry name" value="UDP-galactose 4-epimerase, domain 1"/>
    <property type="match status" value="1"/>
</dbReference>